<evidence type="ECO:0000313" key="2">
    <source>
        <dbReference type="WBParaSite" id="RSKR_0000877366.1"/>
    </source>
</evidence>
<dbReference type="Proteomes" id="UP000095286">
    <property type="component" value="Unplaced"/>
</dbReference>
<sequence length="311" mass="36354">LIILNICRIILFIFELFSTILYVLLLIFLVKMLATKNSQIRKHFFFPFVFNGVFEIMFIIEEYITFRIPTAQLFVDFYSQFLSSMNLPGKTAAFGICLEILIAFFAINTAFNRFSSIYWPFLYTNLWSGSKLIMLTIWPFVLIVPYFFFIIQFPATYVLDIYNETLSLTYQDENIFMSIWYVLMIIHILCLITISILNFLLIRKLNQLSKGKVSKSEMILVKASIVNFVAMVCIASNEIFGVIATQFMWTNALDVCWSLYTLCETFLVFNAPYSLLILSKDIRSRFFIFIKFKKSIIQNASLTLSRNKNVI</sequence>
<reference evidence="2" key="1">
    <citation type="submission" date="2016-11" db="UniProtKB">
        <authorList>
            <consortium name="WormBaseParasite"/>
        </authorList>
    </citation>
    <scope>IDENTIFICATION</scope>
    <source>
        <strain evidence="2">KR3021</strain>
    </source>
</reference>
<protein>
    <submittedName>
        <fullName evidence="2">Serpentine receptor class gamma</fullName>
    </submittedName>
</protein>
<accession>A0AC35U9V2</accession>
<evidence type="ECO:0000313" key="1">
    <source>
        <dbReference type="Proteomes" id="UP000095286"/>
    </source>
</evidence>
<proteinExistence type="predicted"/>
<name>A0AC35U9V2_9BILA</name>
<organism evidence="1 2">
    <name type="scientific">Rhabditophanes sp. KR3021</name>
    <dbReference type="NCBI Taxonomy" id="114890"/>
    <lineage>
        <taxon>Eukaryota</taxon>
        <taxon>Metazoa</taxon>
        <taxon>Ecdysozoa</taxon>
        <taxon>Nematoda</taxon>
        <taxon>Chromadorea</taxon>
        <taxon>Rhabditida</taxon>
        <taxon>Tylenchina</taxon>
        <taxon>Panagrolaimomorpha</taxon>
        <taxon>Strongyloidoidea</taxon>
        <taxon>Alloionematidae</taxon>
        <taxon>Rhabditophanes</taxon>
    </lineage>
</organism>
<dbReference type="WBParaSite" id="RSKR_0000877366.1">
    <property type="protein sequence ID" value="RSKR_0000877366.1"/>
    <property type="gene ID" value="RSKR_0000877366"/>
</dbReference>